<dbReference type="EMBL" id="BATI01000018">
    <property type="protein sequence ID" value="GAD63101.1"/>
    <property type="molecule type" value="Genomic_DNA"/>
</dbReference>
<evidence type="ECO:0000256" key="1">
    <source>
        <dbReference type="SAM" id="MobiDB-lite"/>
    </source>
</evidence>
<accession>U2Z5S1</accession>
<dbReference type="eggNOG" id="ENOG5031GQ0">
    <property type="taxonomic scope" value="Bacteria"/>
</dbReference>
<reference evidence="2" key="1">
    <citation type="submission" date="2024-09" db="EMBL/GenBank/DDBJ databases">
        <title>Whole genome shotgun sequence of Pseudomonas alcaligenes NBRC 14159.</title>
        <authorList>
            <person name="Yoshida I."/>
            <person name="Hosoyama A."/>
            <person name="Tsuchikane K."/>
            <person name="Noguchi M."/>
            <person name="Hirakata S."/>
            <person name="Ando Y."/>
            <person name="Ohji S."/>
            <person name="Yamazoe A."/>
            <person name="Yamazaki S."/>
            <person name="Fujita N."/>
        </authorList>
    </citation>
    <scope>NUCLEOTIDE SEQUENCE</scope>
    <source>
        <strain evidence="2">NBRC 14159</strain>
    </source>
</reference>
<organism evidence="2 3">
    <name type="scientific">Aquipseudomonas alcaligenes (strain ATCC 14909 / DSM 50342 / CCUG 1425 / JCM 20561 / NBRC 14159 / NCIMB 9945 / NCTC 10367 / 1577)</name>
    <name type="common">Pseudomonas alcaligenes</name>
    <dbReference type="NCBI Taxonomy" id="1215092"/>
    <lineage>
        <taxon>Bacteria</taxon>
        <taxon>Pseudomonadati</taxon>
        <taxon>Pseudomonadota</taxon>
        <taxon>Gammaproteobacteria</taxon>
        <taxon>Pseudomonadales</taxon>
        <taxon>Pseudomonadaceae</taxon>
        <taxon>Aquipseudomonas</taxon>
    </lineage>
</organism>
<evidence type="ECO:0000313" key="2">
    <source>
        <dbReference type="EMBL" id="GAD63101.1"/>
    </source>
</evidence>
<dbReference type="AlphaFoldDB" id="U2Z5S1"/>
<name>U2Z5S1_AQUA1</name>
<feature type="region of interest" description="Disordered" evidence="1">
    <location>
        <begin position="1"/>
        <end position="73"/>
    </location>
</feature>
<dbReference type="OrthoDB" id="7029568at2"/>
<dbReference type="RefSeq" id="WP_021701188.1">
    <property type="nucleotide sequence ID" value="NZ_BATI01000018.1"/>
</dbReference>
<dbReference type="STRING" id="43263.A0T30_07150"/>
<proteinExistence type="predicted"/>
<gene>
    <name evidence="2" type="ORF">PA6_018_00790</name>
</gene>
<comment type="caution">
    <text evidence="2">The sequence shown here is derived from an EMBL/GenBank/DDBJ whole genome shotgun (WGS) entry which is preliminary data.</text>
</comment>
<feature type="compositionally biased region" description="Basic and acidic residues" evidence="1">
    <location>
        <begin position="27"/>
        <end position="38"/>
    </location>
</feature>
<dbReference type="Proteomes" id="UP000016560">
    <property type="component" value="Unassembled WGS sequence"/>
</dbReference>
<sequence length="114" mass="12333">MRIDGLSSSYSLDRSPRPGSAVTPLRESQREVEERREQPASPSATQGYEQLAQPRRVQAGNASSDSLPARYQDGFAQQRGLSAKANQALAAYGNTAGFTEERDASEVLGLDLYA</sequence>
<protein>
    <submittedName>
        <fullName evidence="2">Uncharacterized protein</fullName>
    </submittedName>
</protein>
<evidence type="ECO:0000313" key="3">
    <source>
        <dbReference type="Proteomes" id="UP000016560"/>
    </source>
</evidence>
<keyword evidence="3" id="KW-1185">Reference proteome</keyword>
<feature type="compositionally biased region" description="Polar residues" evidence="1">
    <location>
        <begin position="1"/>
        <end position="12"/>
    </location>
</feature>